<accession>Q7MG54</accession>
<dbReference type="HOGENOM" id="CLU_2304912_0_0_6"/>
<dbReference type="AlphaFoldDB" id="Q7MG54"/>
<gene>
    <name evidence="1" type="ordered locus">VVA0114</name>
</gene>
<evidence type="ECO:0000313" key="2">
    <source>
        <dbReference type="Proteomes" id="UP000002675"/>
    </source>
</evidence>
<organism evidence="1 2">
    <name type="scientific">Vibrio vulnificus (strain YJ016)</name>
    <dbReference type="NCBI Taxonomy" id="196600"/>
    <lineage>
        <taxon>Bacteria</taxon>
        <taxon>Pseudomonadati</taxon>
        <taxon>Pseudomonadota</taxon>
        <taxon>Gammaproteobacteria</taxon>
        <taxon>Vibrionales</taxon>
        <taxon>Vibrionaceae</taxon>
        <taxon>Vibrio</taxon>
    </lineage>
</organism>
<protein>
    <submittedName>
        <fullName evidence="1">Uncharacterized protein</fullName>
    </submittedName>
</protein>
<dbReference type="EMBL" id="BA000038">
    <property type="protein sequence ID" value="BAC96141.1"/>
    <property type="molecule type" value="Genomic_DNA"/>
</dbReference>
<reference evidence="1 2" key="1">
    <citation type="journal article" date="2003" name="Genome Res.">
        <title>Comparative genome analysis of Vibrio vulnificus, a marine pathogen.</title>
        <authorList>
            <person name="Chen C.Y."/>
            <person name="Wu K.M."/>
            <person name="Chang Y.C."/>
            <person name="Chang C.H."/>
            <person name="Tsai H.C."/>
            <person name="Liao T.L."/>
            <person name="Liu Y.M."/>
            <person name="Chen H.J."/>
            <person name="Shen A.B."/>
            <person name="Li J.C."/>
            <person name="Su T.L."/>
            <person name="Shao C.P."/>
            <person name="Lee C.T."/>
            <person name="Hor L.I."/>
            <person name="Tsai S.F."/>
        </authorList>
    </citation>
    <scope>NUCLEOTIDE SEQUENCE [LARGE SCALE GENOMIC DNA]</scope>
    <source>
        <strain evidence="1 2">YJ016</strain>
    </source>
</reference>
<dbReference type="Proteomes" id="UP000002675">
    <property type="component" value="Chromosome II"/>
</dbReference>
<dbReference type="KEGG" id="vvy:VVA0114"/>
<evidence type="ECO:0000313" key="1">
    <source>
        <dbReference type="EMBL" id="BAC96141.1"/>
    </source>
</evidence>
<proteinExistence type="predicted"/>
<name>Q7MG54_VIBVY</name>
<sequence length="100" mass="11006">MLSAKMLEVVKIRFIANSFSVAGSVDELFNGVLLFANGAGHDAGQQLIEPSKELFWPAYPLGCDLFFQHEDDVVSDHLWVVTTITQLLVHLHHGLGIEGC</sequence>